<proteinExistence type="inferred from homology"/>
<comment type="catalytic activity">
    <reaction evidence="5">
        <text>N,N-dimethyl-1,4-phenylenediamine + anthranilate + 2 NAD(+) = 2-(4-dimethylaminophenyl)diazenylbenzoate + 2 NADH + 2 H(+)</text>
        <dbReference type="Rhea" id="RHEA:55872"/>
        <dbReference type="ChEBI" id="CHEBI:15378"/>
        <dbReference type="ChEBI" id="CHEBI:15783"/>
        <dbReference type="ChEBI" id="CHEBI:16567"/>
        <dbReference type="ChEBI" id="CHEBI:57540"/>
        <dbReference type="ChEBI" id="CHEBI:57945"/>
        <dbReference type="ChEBI" id="CHEBI:71579"/>
        <dbReference type="EC" id="1.7.1.17"/>
    </reaction>
    <physiologicalReaction direction="right-to-left" evidence="5">
        <dbReference type="Rhea" id="RHEA:55874"/>
    </physiologicalReaction>
</comment>
<keyword evidence="3 6" id="KW-0560">Oxidoreductase</keyword>
<evidence type="ECO:0000313" key="9">
    <source>
        <dbReference type="Proteomes" id="UP000316252"/>
    </source>
</evidence>
<comment type="caution">
    <text evidence="8">The sequence shown here is derived from an EMBL/GenBank/DDBJ whole genome shotgun (WGS) entry which is preliminary data.</text>
</comment>
<dbReference type="PANTHER" id="PTHR43741">
    <property type="entry name" value="FMN-DEPENDENT NADH-AZOREDUCTASE 1"/>
    <property type="match status" value="1"/>
</dbReference>
<dbReference type="PANTHER" id="PTHR43741:SF4">
    <property type="entry name" value="FMN-DEPENDENT NADH:QUINONE OXIDOREDUCTASE"/>
    <property type="match status" value="1"/>
</dbReference>
<keyword evidence="1 6" id="KW-0285">Flavoprotein</keyword>
<keyword evidence="9" id="KW-1185">Reference proteome</keyword>
<comment type="cofactor">
    <cofactor evidence="6">
        <name>FMN</name>
        <dbReference type="ChEBI" id="CHEBI:58210"/>
    </cofactor>
    <text evidence="6">Binds 1 FMN per subunit.</text>
</comment>
<comment type="subunit">
    <text evidence="6">Homodimer.</text>
</comment>
<dbReference type="InterPro" id="IPR050104">
    <property type="entry name" value="FMN-dep_NADH:Q_OxRdtase_AzoR1"/>
</dbReference>
<dbReference type="HAMAP" id="MF_01216">
    <property type="entry name" value="Azoreductase_type1"/>
    <property type="match status" value="1"/>
</dbReference>
<evidence type="ECO:0000256" key="3">
    <source>
        <dbReference type="ARBA" id="ARBA00023002"/>
    </source>
</evidence>
<accession>A0A506Y358</accession>
<dbReference type="GO" id="GO:0009055">
    <property type="term" value="F:electron transfer activity"/>
    <property type="evidence" value="ECO:0007669"/>
    <property type="project" value="UniProtKB-UniRule"/>
</dbReference>
<dbReference type="EC" id="1.6.5.-" evidence="6"/>
<keyword evidence="2 6" id="KW-0288">FMN</keyword>
<dbReference type="OrthoDB" id="9805013at2"/>
<gene>
    <name evidence="6" type="primary">azoR</name>
    <name evidence="8" type="ORF">FJ657_11675</name>
</gene>
<feature type="binding site" evidence="6">
    <location>
        <begin position="16"/>
        <end position="18"/>
    </location>
    <ligand>
        <name>FMN</name>
        <dbReference type="ChEBI" id="CHEBI:58210"/>
    </ligand>
</feature>
<keyword evidence="4 6" id="KW-0520">NAD</keyword>
<evidence type="ECO:0000256" key="1">
    <source>
        <dbReference type="ARBA" id="ARBA00022630"/>
    </source>
</evidence>
<comment type="function">
    <text evidence="6">Also exhibits azoreductase activity. Catalyzes the reductive cleavage of the azo bond in aromatic azo compounds to the corresponding amines.</text>
</comment>
<comment type="caution">
    <text evidence="6">Lacks conserved residue(s) required for the propagation of feature annotation.</text>
</comment>
<dbReference type="EMBL" id="VHQG01000002">
    <property type="protein sequence ID" value="TPW76422.1"/>
    <property type="molecule type" value="Genomic_DNA"/>
</dbReference>
<dbReference type="GO" id="GO:0016652">
    <property type="term" value="F:oxidoreductase activity, acting on NAD(P)H as acceptor"/>
    <property type="evidence" value="ECO:0007669"/>
    <property type="project" value="UniProtKB-UniRule"/>
</dbReference>
<evidence type="ECO:0000256" key="4">
    <source>
        <dbReference type="ARBA" id="ARBA00023027"/>
    </source>
</evidence>
<feature type="domain" description="Flavodoxin-like fold" evidence="7">
    <location>
        <begin position="4"/>
        <end position="172"/>
    </location>
</feature>
<dbReference type="Pfam" id="PF02525">
    <property type="entry name" value="Flavodoxin_2"/>
    <property type="match status" value="1"/>
</dbReference>
<evidence type="ECO:0000313" key="8">
    <source>
        <dbReference type="EMBL" id="TPW76422.1"/>
    </source>
</evidence>
<evidence type="ECO:0000256" key="5">
    <source>
        <dbReference type="ARBA" id="ARBA00048542"/>
    </source>
</evidence>
<comment type="function">
    <text evidence="6">Quinone reductase that provides resistance to thiol-specific stress caused by electrophilic quinones.</text>
</comment>
<comment type="catalytic activity">
    <reaction evidence="6">
        <text>2 a quinone + NADH + H(+) = 2 a 1,4-benzosemiquinone + NAD(+)</text>
        <dbReference type="Rhea" id="RHEA:65952"/>
        <dbReference type="ChEBI" id="CHEBI:15378"/>
        <dbReference type="ChEBI" id="CHEBI:57540"/>
        <dbReference type="ChEBI" id="CHEBI:57945"/>
        <dbReference type="ChEBI" id="CHEBI:132124"/>
        <dbReference type="ChEBI" id="CHEBI:134225"/>
    </reaction>
</comment>
<dbReference type="SUPFAM" id="SSF52218">
    <property type="entry name" value="Flavoproteins"/>
    <property type="match status" value="1"/>
</dbReference>
<name>A0A506Y358_9MICO</name>
<dbReference type="InterPro" id="IPR029039">
    <property type="entry name" value="Flavoprotein-like_sf"/>
</dbReference>
<dbReference type="InterPro" id="IPR023048">
    <property type="entry name" value="NADH:quinone_OxRdtase_FMN_depd"/>
</dbReference>
<dbReference type="RefSeq" id="WP_141163778.1">
    <property type="nucleotide sequence ID" value="NZ_VHQG01000002.1"/>
</dbReference>
<dbReference type="GO" id="GO:0010181">
    <property type="term" value="F:FMN binding"/>
    <property type="evidence" value="ECO:0007669"/>
    <property type="project" value="UniProtKB-UniRule"/>
</dbReference>
<protein>
    <recommendedName>
        <fullName evidence="6">FMN dependent NADH:quinone oxidoreductase</fullName>
        <ecNumber evidence="6">1.6.5.-</ecNumber>
    </recommendedName>
    <alternativeName>
        <fullName evidence="6">Azo-dye reductase</fullName>
    </alternativeName>
    <alternativeName>
        <fullName evidence="6">FMN-dependent NADH-azo compound oxidoreductase</fullName>
    </alternativeName>
    <alternativeName>
        <fullName evidence="6">FMN-dependent NADH-azoreductase</fullName>
        <ecNumber evidence="6">1.7.1.17</ecNumber>
    </alternativeName>
</protein>
<organism evidence="8 9">
    <name type="scientific">Schumannella soli</name>
    <dbReference type="NCBI Taxonomy" id="2590779"/>
    <lineage>
        <taxon>Bacteria</taxon>
        <taxon>Bacillati</taxon>
        <taxon>Actinomycetota</taxon>
        <taxon>Actinomycetes</taxon>
        <taxon>Micrococcales</taxon>
        <taxon>Microbacteriaceae</taxon>
        <taxon>Schumannella</taxon>
    </lineage>
</organism>
<dbReference type="Proteomes" id="UP000316252">
    <property type="component" value="Unassembled WGS sequence"/>
</dbReference>
<sequence length="213" mass="22826">MPQLLRLDSSADLTGSVSRALSDAFVAAWTSRGDDHTVVVRDLHRDPLPHFGDPDLHWAPELRPADAAPDPAAVALQEELIAELIAADVLLVGAPMYNYSLPSTLKVWIDNIHVPGTTTTFGEEPTQPVAGRPAVIVSSRGAVYDAGTPTADWDHTVPPLRLVLGDALGMQVDVVTCALTLADTVPTLEPLRERAHAERAAAEEQLRELALTL</sequence>
<reference evidence="8 9" key="1">
    <citation type="submission" date="2019-06" db="EMBL/GenBank/DDBJ databases">
        <authorList>
            <person name="Li F."/>
        </authorList>
    </citation>
    <scope>NUCLEOTIDE SEQUENCE [LARGE SCALE GENOMIC DNA]</scope>
    <source>
        <strain evidence="8 9">10F1D-1</strain>
    </source>
</reference>
<evidence type="ECO:0000259" key="7">
    <source>
        <dbReference type="Pfam" id="PF02525"/>
    </source>
</evidence>
<dbReference type="Gene3D" id="3.40.50.360">
    <property type="match status" value="1"/>
</dbReference>
<dbReference type="InterPro" id="IPR003680">
    <property type="entry name" value="Flavodoxin_fold"/>
</dbReference>
<feature type="binding site" evidence="6">
    <location>
        <position position="10"/>
    </location>
    <ligand>
        <name>FMN</name>
        <dbReference type="ChEBI" id="CHEBI:58210"/>
    </ligand>
</feature>
<evidence type="ECO:0000256" key="2">
    <source>
        <dbReference type="ARBA" id="ARBA00022643"/>
    </source>
</evidence>
<evidence type="ECO:0000256" key="6">
    <source>
        <dbReference type="HAMAP-Rule" id="MF_01216"/>
    </source>
</evidence>
<dbReference type="GO" id="GO:0016655">
    <property type="term" value="F:oxidoreductase activity, acting on NAD(P)H, quinone or similar compound as acceptor"/>
    <property type="evidence" value="ECO:0007669"/>
    <property type="project" value="InterPro"/>
</dbReference>
<dbReference type="AlphaFoldDB" id="A0A506Y358"/>
<comment type="similarity">
    <text evidence="6">Belongs to the azoreductase type 1 family.</text>
</comment>
<dbReference type="EC" id="1.7.1.17" evidence="6"/>